<reference evidence="2 3" key="1">
    <citation type="submission" date="2019-07" db="EMBL/GenBank/DDBJ databases">
        <title>Draft Genome Sequences of Bacteroides pyogenes Strains Isolated from the Uterus Holstein Dairy Cows with Metritis.</title>
        <authorList>
            <person name="Cunha F."/>
            <person name="Galvao K.N."/>
            <person name="Jeon S.J."/>
            <person name="Jeong K.C."/>
        </authorList>
    </citation>
    <scope>NUCLEOTIDE SEQUENCE [LARGE SCALE GENOMIC DNA]</scope>
    <source>
        <strain evidence="2 3">KG-31</strain>
    </source>
</reference>
<evidence type="ECO:0000256" key="1">
    <source>
        <dbReference type="SAM" id="SignalP"/>
    </source>
</evidence>
<protein>
    <submittedName>
        <fullName evidence="2">Endo-beta-N-acetylglucosaminidase</fullName>
    </submittedName>
</protein>
<proteinExistence type="predicted"/>
<keyword evidence="3" id="KW-1185">Reference proteome</keyword>
<dbReference type="AlphaFoldDB" id="A0A5D3F1J0"/>
<organism evidence="2 3">
    <name type="scientific">Bacteroides pyogenes</name>
    <dbReference type="NCBI Taxonomy" id="310300"/>
    <lineage>
        <taxon>Bacteria</taxon>
        <taxon>Pseudomonadati</taxon>
        <taxon>Bacteroidota</taxon>
        <taxon>Bacteroidia</taxon>
        <taxon>Bacteroidales</taxon>
        <taxon>Bacteroidaceae</taxon>
        <taxon>Bacteroides</taxon>
    </lineage>
</organism>
<comment type="caution">
    <text evidence="2">The sequence shown here is derived from an EMBL/GenBank/DDBJ whole genome shotgun (WGS) entry which is preliminary data.</text>
</comment>
<evidence type="ECO:0000313" key="3">
    <source>
        <dbReference type="Proteomes" id="UP000324383"/>
    </source>
</evidence>
<accession>A0A5D3F1J0</accession>
<sequence length="381" mass="43125">MKQKNILILFLFGVLACFQTSCSDWTEVEHENIDKLLAGADSAMADAHNKYLENLRAYKKSDHSLTFGWFAAWTANGSGSTFLSQLPDSTDLVALWGENLWAHPTPEMLADLKNVQEQKGTKVVIACLLFDIGKGITPPVPADYGEKNPNIPVDKHWETWSKGYWGWVDGDEEAIIKSVEKYANALCDTIFKFGYDGFDLDAEPSYSQPFQTRRELWKVPQRIYTFLETMAKRIGPKAETEEGRKKLLVVDGQPEWFPAKYGPYMNYFIHQTYGGSSFSSLNSKLQGLISHFASVHTAEEVANKYIVTEEFEKYGTTGGVSFRLPDGRIVPSYIGMAEWKPFDGKYRKGGIGSYHMQRDFAANPVYKYLRQGIQIMNPATY</sequence>
<dbReference type="Gene3D" id="3.20.20.80">
    <property type="entry name" value="Glycosidases"/>
    <property type="match status" value="1"/>
</dbReference>
<dbReference type="Proteomes" id="UP000324383">
    <property type="component" value="Unassembled WGS sequence"/>
</dbReference>
<dbReference type="RefSeq" id="WP_148726537.1">
    <property type="nucleotide sequence ID" value="NZ_CP197398.1"/>
</dbReference>
<dbReference type="EMBL" id="VKLW01000003">
    <property type="protein sequence ID" value="TYK35233.1"/>
    <property type="molecule type" value="Genomic_DNA"/>
</dbReference>
<feature type="chain" id="PRO_5030116385" evidence="1">
    <location>
        <begin position="24"/>
        <end position="381"/>
    </location>
</feature>
<feature type="signal peptide" evidence="1">
    <location>
        <begin position="1"/>
        <end position="23"/>
    </location>
</feature>
<dbReference type="InterPro" id="IPR032320">
    <property type="entry name" value="GH18_BT1044-like"/>
</dbReference>
<dbReference type="SUPFAM" id="SSF51445">
    <property type="entry name" value="(Trans)glycosidases"/>
    <property type="match status" value="1"/>
</dbReference>
<name>A0A5D3F1J0_9BACE</name>
<dbReference type="Pfam" id="PF16141">
    <property type="entry name" value="GH18_BT1044-like"/>
    <property type="match status" value="1"/>
</dbReference>
<dbReference type="InterPro" id="IPR017853">
    <property type="entry name" value="GH"/>
</dbReference>
<dbReference type="PROSITE" id="PS51257">
    <property type="entry name" value="PROKAR_LIPOPROTEIN"/>
    <property type="match status" value="1"/>
</dbReference>
<evidence type="ECO:0000313" key="2">
    <source>
        <dbReference type="EMBL" id="TYK35233.1"/>
    </source>
</evidence>
<gene>
    <name evidence="2" type="ORF">FNJ60_02220</name>
</gene>
<keyword evidence="1" id="KW-0732">Signal</keyword>